<dbReference type="AlphaFoldDB" id="A0A4U5TVC7"/>
<gene>
    <name evidence="2" type="ORF">D9C73_028533</name>
</gene>
<accession>A0A4U5TVC7</accession>
<keyword evidence="3" id="KW-1185">Reference proteome</keyword>
<evidence type="ECO:0000313" key="3">
    <source>
        <dbReference type="Proteomes" id="UP000298787"/>
    </source>
</evidence>
<organism evidence="2 3">
    <name type="scientific">Collichthys lucidus</name>
    <name type="common">Big head croaker</name>
    <name type="synonym">Sciaena lucida</name>
    <dbReference type="NCBI Taxonomy" id="240159"/>
    <lineage>
        <taxon>Eukaryota</taxon>
        <taxon>Metazoa</taxon>
        <taxon>Chordata</taxon>
        <taxon>Craniata</taxon>
        <taxon>Vertebrata</taxon>
        <taxon>Euteleostomi</taxon>
        <taxon>Actinopterygii</taxon>
        <taxon>Neopterygii</taxon>
        <taxon>Teleostei</taxon>
        <taxon>Neoteleostei</taxon>
        <taxon>Acanthomorphata</taxon>
        <taxon>Eupercaria</taxon>
        <taxon>Sciaenidae</taxon>
        <taxon>Collichthys</taxon>
    </lineage>
</organism>
<evidence type="ECO:0000313" key="2">
    <source>
        <dbReference type="EMBL" id="TKS65340.1"/>
    </source>
</evidence>
<evidence type="ECO:0008006" key="4">
    <source>
        <dbReference type="Google" id="ProtNLM"/>
    </source>
</evidence>
<evidence type="ECO:0000256" key="1">
    <source>
        <dbReference type="SAM" id="MobiDB-lite"/>
    </source>
</evidence>
<dbReference type="EMBL" id="ML240653">
    <property type="protein sequence ID" value="TKS65340.1"/>
    <property type="molecule type" value="Genomic_DNA"/>
</dbReference>
<feature type="compositionally biased region" description="Polar residues" evidence="1">
    <location>
        <begin position="85"/>
        <end position="97"/>
    </location>
</feature>
<reference evidence="2 3" key="1">
    <citation type="submission" date="2019-01" db="EMBL/GenBank/DDBJ databases">
        <title>Genome Assembly of Collichthys lucidus.</title>
        <authorList>
            <person name="Cai M."/>
            <person name="Xiao S."/>
        </authorList>
    </citation>
    <scope>NUCLEOTIDE SEQUENCE [LARGE SCALE GENOMIC DNA]</scope>
    <source>
        <strain evidence="2">JT15FE1705JMU</strain>
        <tissue evidence="2">Muscle</tissue>
    </source>
</reference>
<sequence length="478" mass="54155">MDEFAFLRSRNVPEEVVRRLEEDKIDSAVINLMTDEQLREYLPSYGDRLAVIGFCRRKVEESRVRKSKLFERLRGKIARNRGDPVSQSGPKPSTSNAEKSKRKVELGWLHFREEGFVQVRTKKGGGTRKINVQKDTKKQDLIDEAVGLFFPNGKNVMGSISDFDVDLTDFQQHSLEAGTTVGEMYDLTRLTTLRFYLTTKKKAVVENSVLTVQGREEINGDVADVHSESLPVNTLMVNSTDAIHSESSTSTVFSTENNEVVTPLYTVYLPQDFILPEPERAQNVDTLDDSGIITFHTDTLSGIEHTDNLDDTLPLNPIQLSDFTLPPSTDMSQGEVSHTESVPKIIALHRGQIMRELIQVFCEPNVMDDNMRFQIILPNGNLEMAVDDGGVCRDVLTEFWNDFYDQCTVGKDFKVPYLRHDFGEAEWASVGRIIRFGWQKVKYLPVKIAPVTLEQAVFGSVESDLMDTFMKYVSEPDF</sequence>
<name>A0A4U5TVC7_COLLU</name>
<feature type="region of interest" description="Disordered" evidence="1">
    <location>
        <begin position="80"/>
        <end position="101"/>
    </location>
</feature>
<protein>
    <recommendedName>
        <fullName evidence="4">HECT domain-containing protein</fullName>
    </recommendedName>
</protein>
<dbReference type="Proteomes" id="UP000298787">
    <property type="component" value="Unassembled WGS sequence"/>
</dbReference>
<proteinExistence type="predicted"/>